<dbReference type="Proteomes" id="UP000488956">
    <property type="component" value="Unassembled WGS sequence"/>
</dbReference>
<dbReference type="Proteomes" id="UP000433483">
    <property type="component" value="Unassembled WGS sequence"/>
</dbReference>
<evidence type="ECO:0000313" key="15">
    <source>
        <dbReference type="Proteomes" id="UP000440732"/>
    </source>
</evidence>
<accession>A0A6A4EEP9</accession>
<dbReference type="EMBL" id="QXFY01000587">
    <property type="protein sequence ID" value="KAE9340293.1"/>
    <property type="molecule type" value="Genomic_DNA"/>
</dbReference>
<evidence type="ECO:0000313" key="11">
    <source>
        <dbReference type="Proteomes" id="UP000429523"/>
    </source>
</evidence>
<dbReference type="EMBL" id="QXGC01000139">
    <property type="protein sequence ID" value="KAE9247849.1"/>
    <property type="molecule type" value="Genomic_DNA"/>
</dbReference>
<proteinExistence type="predicted"/>
<dbReference type="EMBL" id="QXFX01000091">
    <property type="protein sequence ID" value="KAE9132743.1"/>
    <property type="molecule type" value="Genomic_DNA"/>
</dbReference>
<reference evidence="11 12" key="1">
    <citation type="submission" date="2018-08" db="EMBL/GenBank/DDBJ databases">
        <title>Genomic investigation of the strawberry pathogen Phytophthora fragariae indicates pathogenicity is determined by transcriptional variation in three key races.</title>
        <authorList>
            <person name="Adams T.M."/>
            <person name="Armitage A.D."/>
            <person name="Sobczyk M.K."/>
            <person name="Bates H.J."/>
            <person name="Dunwell J.M."/>
            <person name="Nellist C.F."/>
            <person name="Harrison R.J."/>
        </authorList>
    </citation>
    <scope>NUCLEOTIDE SEQUENCE [LARGE SCALE GENOMIC DNA]</scope>
    <source>
        <strain evidence="9 13">A4</strain>
        <strain evidence="8 14">BC-1</strain>
        <strain evidence="7 18">BC-23</strain>
        <strain evidence="6 12">NOV-27</strain>
        <strain evidence="5 15">NOV-5</strain>
        <strain evidence="4 16">NOV-71</strain>
        <strain evidence="10 19">NOV-77</strain>
        <strain evidence="1 11">NOV-9</strain>
        <strain evidence="3 20">ONT-3</strain>
        <strain evidence="2 17">SCRP245</strain>
    </source>
</reference>
<dbReference type="EMBL" id="QXFW01000089">
    <property type="protein sequence ID" value="KAE9025807.1"/>
    <property type="molecule type" value="Genomic_DNA"/>
</dbReference>
<protein>
    <recommendedName>
        <fullName evidence="21">PH domain-containing protein</fullName>
    </recommendedName>
</protein>
<evidence type="ECO:0000313" key="14">
    <source>
        <dbReference type="Proteomes" id="UP000440367"/>
    </source>
</evidence>
<evidence type="ECO:0000313" key="16">
    <source>
        <dbReference type="Proteomes" id="UP000441208"/>
    </source>
</evidence>
<name>A0A6A4EEP9_9STRA</name>
<evidence type="ECO:0000313" key="5">
    <source>
        <dbReference type="EMBL" id="KAE9151580.1"/>
    </source>
</evidence>
<dbReference type="AlphaFoldDB" id="A0A6A4EEP9"/>
<dbReference type="OrthoDB" id="88839at2759"/>
<dbReference type="Proteomes" id="UP000460718">
    <property type="component" value="Unassembled WGS sequence"/>
</dbReference>
<evidence type="ECO:0000313" key="3">
    <source>
        <dbReference type="EMBL" id="KAE9132743.1"/>
    </source>
</evidence>
<keyword evidence="12" id="KW-1185">Reference proteome</keyword>
<dbReference type="EMBL" id="QXFZ01000100">
    <property type="protein sequence ID" value="KAE9133311.1"/>
    <property type="molecule type" value="Genomic_DNA"/>
</dbReference>
<organism evidence="9 13">
    <name type="scientific">Phytophthora fragariae</name>
    <dbReference type="NCBI Taxonomy" id="53985"/>
    <lineage>
        <taxon>Eukaryota</taxon>
        <taxon>Sar</taxon>
        <taxon>Stramenopiles</taxon>
        <taxon>Oomycota</taxon>
        <taxon>Peronosporomycetes</taxon>
        <taxon>Peronosporales</taxon>
        <taxon>Peronosporaceae</taxon>
        <taxon>Phytophthora</taxon>
    </lineage>
</organism>
<dbReference type="EMBL" id="QXGA01000141">
    <property type="protein sequence ID" value="KAE9151580.1"/>
    <property type="molecule type" value="Genomic_DNA"/>
</dbReference>
<evidence type="ECO:0000313" key="9">
    <source>
        <dbReference type="EMBL" id="KAE9322765.1"/>
    </source>
</evidence>
<evidence type="ECO:0000313" key="1">
    <source>
        <dbReference type="EMBL" id="KAE8946546.1"/>
    </source>
</evidence>
<evidence type="ECO:0000313" key="7">
    <source>
        <dbReference type="EMBL" id="KAE9247849.1"/>
    </source>
</evidence>
<evidence type="ECO:0000313" key="18">
    <source>
        <dbReference type="Proteomes" id="UP000476176"/>
    </source>
</evidence>
<evidence type="ECO:0008006" key="21">
    <source>
        <dbReference type="Google" id="ProtNLM"/>
    </source>
</evidence>
<dbReference type="Proteomes" id="UP000440732">
    <property type="component" value="Unassembled WGS sequence"/>
</dbReference>
<dbReference type="EMBL" id="QXGF01000112">
    <property type="protein sequence ID" value="KAE8946546.1"/>
    <property type="molecule type" value="Genomic_DNA"/>
</dbReference>
<evidence type="ECO:0000313" key="2">
    <source>
        <dbReference type="EMBL" id="KAE9025807.1"/>
    </source>
</evidence>
<evidence type="ECO:0000313" key="12">
    <source>
        <dbReference type="Proteomes" id="UP000433483"/>
    </source>
</evidence>
<evidence type="ECO:0000313" key="17">
    <source>
        <dbReference type="Proteomes" id="UP000460718"/>
    </source>
</evidence>
<comment type="caution">
    <text evidence="9">The sequence shown here is derived from an EMBL/GenBank/DDBJ whole genome shotgun (WGS) entry which is preliminary data.</text>
</comment>
<evidence type="ECO:0000313" key="10">
    <source>
        <dbReference type="EMBL" id="KAE9340293.1"/>
    </source>
</evidence>
<sequence length="240" mass="27129">MTQPPVFSGTVKVRACHALWTKTPVQLTYHRQDYRHALPVLLVRRSRLLGGEFRVPLDPCIHPVRLLPVSRKMAAKLEFALEYGWHTRRVRLRAPDASTYKQWTSLVSAALESGRRPLASCTSTTRAGPGHDLECSSLASTLNSSSNNSTARFNTPLRQRVPEEDGEGDGDFFVLREGDSMSHNGDFNRPSWPLDSPSTAAIGSCSCFRTRRCRWPPLRIHINSFVVTHELFLRAWFMLL</sequence>
<dbReference type="Proteomes" id="UP000441208">
    <property type="component" value="Unassembled WGS sequence"/>
</dbReference>
<dbReference type="EMBL" id="QXGB01000102">
    <property type="protein sequence ID" value="KAE9230449.1"/>
    <property type="molecule type" value="Genomic_DNA"/>
</dbReference>
<dbReference type="EMBL" id="QXGD01000119">
    <property type="protein sequence ID" value="KAE9252088.1"/>
    <property type="molecule type" value="Genomic_DNA"/>
</dbReference>
<evidence type="ECO:0000313" key="13">
    <source>
        <dbReference type="Proteomes" id="UP000437068"/>
    </source>
</evidence>
<evidence type="ECO:0000313" key="19">
    <source>
        <dbReference type="Proteomes" id="UP000486351"/>
    </source>
</evidence>
<dbReference type="Proteomes" id="UP000429523">
    <property type="component" value="Unassembled WGS sequence"/>
</dbReference>
<dbReference type="EMBL" id="QXGE01000143">
    <property type="protein sequence ID" value="KAE9322765.1"/>
    <property type="molecule type" value="Genomic_DNA"/>
</dbReference>
<evidence type="ECO:0000313" key="20">
    <source>
        <dbReference type="Proteomes" id="UP000488956"/>
    </source>
</evidence>
<evidence type="ECO:0000313" key="4">
    <source>
        <dbReference type="EMBL" id="KAE9133311.1"/>
    </source>
</evidence>
<dbReference type="Proteomes" id="UP000476176">
    <property type="component" value="Unassembled WGS sequence"/>
</dbReference>
<gene>
    <name evidence="9" type="ORF">PF001_g4240</name>
    <name evidence="8" type="ORF">PF002_g3978</name>
    <name evidence="7" type="ORF">PF004_g4120</name>
    <name evidence="6" type="ORF">PF005_g3462</name>
    <name evidence="5" type="ORF">PF006_g4136</name>
    <name evidence="4" type="ORF">PF007_g3396</name>
    <name evidence="10" type="ORF">PF008_g11182</name>
    <name evidence="1" type="ORF">PF009_g3809</name>
    <name evidence="3" type="ORF">PF010_g3084</name>
    <name evidence="2" type="ORF">PF011_g2854</name>
</gene>
<dbReference type="Proteomes" id="UP000440367">
    <property type="component" value="Unassembled WGS sequence"/>
</dbReference>
<dbReference type="Proteomes" id="UP000437068">
    <property type="component" value="Unassembled WGS sequence"/>
</dbReference>
<evidence type="ECO:0000313" key="8">
    <source>
        <dbReference type="EMBL" id="KAE9252088.1"/>
    </source>
</evidence>
<evidence type="ECO:0000313" key="6">
    <source>
        <dbReference type="EMBL" id="KAE9230449.1"/>
    </source>
</evidence>
<dbReference type="Proteomes" id="UP000486351">
    <property type="component" value="Unassembled WGS sequence"/>
</dbReference>